<accession>A0ABQ0A747</accession>
<feature type="signal peptide" evidence="2">
    <location>
        <begin position="1"/>
        <end position="26"/>
    </location>
</feature>
<feature type="compositionally biased region" description="Basic and acidic residues" evidence="1">
    <location>
        <begin position="208"/>
        <end position="224"/>
    </location>
</feature>
<evidence type="ECO:0000256" key="1">
    <source>
        <dbReference type="SAM" id="MobiDB-lite"/>
    </source>
</evidence>
<dbReference type="Pfam" id="PF13609">
    <property type="entry name" value="Porin_4"/>
    <property type="match status" value="1"/>
</dbReference>
<protein>
    <submittedName>
        <fullName evidence="4">Porin</fullName>
    </submittedName>
</protein>
<comment type="caution">
    <text evidence="4">The sequence shown here is derived from an EMBL/GenBank/DDBJ whole genome shotgun (WGS) entry which is preliminary data.</text>
</comment>
<dbReference type="RefSeq" id="WP_353302090.1">
    <property type="nucleotide sequence ID" value="NZ_BAABWN010000003.1"/>
</dbReference>
<feature type="chain" id="PRO_5045825837" evidence="2">
    <location>
        <begin position="27"/>
        <end position="393"/>
    </location>
</feature>
<gene>
    <name evidence="4" type="ORF">NBRC116591_12710</name>
</gene>
<sequence>MTKNNKSVKPLVLASLISAISAPSMAAITFFDDEKIGTVSVDASFNTFYSQTSIENDITGQDRDQARVRSGFLPNWVGFNFKKELENVTIGGRSSFWVSINDSNQRITDTGIDVRQFYATLDWKWGQVLIGKDFTLFSRSNIFLDEILLGYGNVNDSLGLVDGTGVSFGNIGSGYIYPLPTSQITYRTPEFGGGFKLALGVVDPGNTSEDRNPTGRSSEESAPRFEGELTYNTKFSGGSFHAFAGFLTQSTDQENEDSIDSNGFSFGGKISVGGFSLHASGFDGQALGLLLGPGGDAGLGLNNFLVEDGDEVDSNGTLTQLAYKHGKNRFVFSYGETEVETDTVVENEGTQIAWFHAYNKNVTFVAEYSINEFSVGSATEEADTLALGAVVNF</sequence>
<name>A0ABQ0A747_9GAMM</name>
<evidence type="ECO:0000256" key="2">
    <source>
        <dbReference type="SAM" id="SignalP"/>
    </source>
</evidence>
<dbReference type="InterPro" id="IPR033900">
    <property type="entry name" value="Gram_neg_porin_domain"/>
</dbReference>
<evidence type="ECO:0000313" key="5">
    <source>
        <dbReference type="Proteomes" id="UP001465153"/>
    </source>
</evidence>
<evidence type="ECO:0000259" key="3">
    <source>
        <dbReference type="Pfam" id="PF13609"/>
    </source>
</evidence>
<dbReference type="EMBL" id="BAABWN010000003">
    <property type="protein sequence ID" value="GAA6167461.1"/>
    <property type="molecule type" value="Genomic_DNA"/>
</dbReference>
<dbReference type="Gene3D" id="2.40.160.10">
    <property type="entry name" value="Porin"/>
    <property type="match status" value="1"/>
</dbReference>
<evidence type="ECO:0000313" key="4">
    <source>
        <dbReference type="EMBL" id="GAA6167461.1"/>
    </source>
</evidence>
<dbReference type="InterPro" id="IPR023614">
    <property type="entry name" value="Porin_dom_sf"/>
</dbReference>
<dbReference type="Proteomes" id="UP001465153">
    <property type="component" value="Unassembled WGS sequence"/>
</dbReference>
<feature type="domain" description="Porin" evidence="3">
    <location>
        <begin position="15"/>
        <end position="369"/>
    </location>
</feature>
<dbReference type="SUPFAM" id="SSF56935">
    <property type="entry name" value="Porins"/>
    <property type="match status" value="1"/>
</dbReference>
<keyword evidence="5" id="KW-1185">Reference proteome</keyword>
<organism evidence="4 5">
    <name type="scientific">Sessilibacter corallicola</name>
    <dbReference type="NCBI Taxonomy" id="2904075"/>
    <lineage>
        <taxon>Bacteria</taxon>
        <taxon>Pseudomonadati</taxon>
        <taxon>Pseudomonadota</taxon>
        <taxon>Gammaproteobacteria</taxon>
        <taxon>Cellvibrionales</taxon>
        <taxon>Cellvibrionaceae</taxon>
        <taxon>Sessilibacter</taxon>
    </lineage>
</organism>
<proteinExistence type="predicted"/>
<feature type="region of interest" description="Disordered" evidence="1">
    <location>
        <begin position="203"/>
        <end position="224"/>
    </location>
</feature>
<reference evidence="4 5" key="1">
    <citation type="submission" date="2024-04" db="EMBL/GenBank/DDBJ databases">
        <title>Draft genome sequence of Sessilibacter corallicola NBRC 116591.</title>
        <authorList>
            <person name="Miyakawa T."/>
            <person name="Kusuya Y."/>
            <person name="Miura T."/>
        </authorList>
    </citation>
    <scope>NUCLEOTIDE SEQUENCE [LARGE SCALE GENOMIC DNA]</scope>
    <source>
        <strain evidence="4 5">KU-00831-HH</strain>
    </source>
</reference>
<keyword evidence="2" id="KW-0732">Signal</keyword>